<evidence type="ECO:0000313" key="2">
    <source>
        <dbReference type="Proteomes" id="UP000616151"/>
    </source>
</evidence>
<accession>A0ACC5R2N2</accession>
<evidence type="ECO:0000313" key="1">
    <source>
        <dbReference type="EMBL" id="MBK1866889.1"/>
    </source>
</evidence>
<keyword evidence="2" id="KW-1185">Reference proteome</keyword>
<dbReference type="EMBL" id="JAENHL010000006">
    <property type="protein sequence ID" value="MBK1866889.1"/>
    <property type="molecule type" value="Genomic_DNA"/>
</dbReference>
<name>A0ACC5R2N2_9HYPH</name>
<sequence>MSSKLATRTQIVANNDELAMLTPGTEQALADAVTLYKLIVKSGGWPQITSKKLAKGAKGEQVLLLRQRLIFENYLPFETLGGPNGSLYDAEMVEAVKAFQVNHGVAPTGTVGDRTLVELNIPAEARLATLIENQPRVAAYAQDLGRRAILVNIPSLQLETVEDGRVFSRHNIVAGKLDRPSPTLVSTVSDVTFNPYWKIPASIVERDIVPHYLKDRSYLSKMQIRVFDGVGGPEIDPSTVDWPNTPPERYFFRQDPGENNALATVKINFPNKFMVYMHDTPHRELFGSNSRFESSGCIRVDQVQTVIDWVLRDQGDYSPTQYDQIISTRQPYELKVQEPTSVRFMYLTAWATPEGAINFRPDIYHLDGKGFVLGQPEPRGAQSTN</sequence>
<comment type="caution">
    <text evidence="1">The sequence shown here is derived from an EMBL/GenBank/DDBJ whole genome shotgun (WGS) entry which is preliminary data.</text>
</comment>
<organism evidence="1 2">
    <name type="scientific">Taklimakanibacter albus</name>
    <dbReference type="NCBI Taxonomy" id="2800327"/>
    <lineage>
        <taxon>Bacteria</taxon>
        <taxon>Pseudomonadati</taxon>
        <taxon>Pseudomonadota</taxon>
        <taxon>Alphaproteobacteria</taxon>
        <taxon>Hyphomicrobiales</taxon>
        <taxon>Aestuariivirgaceae</taxon>
        <taxon>Taklimakanibacter</taxon>
    </lineage>
</organism>
<protein>
    <submittedName>
        <fullName evidence="1">L,D-transpeptidase family protein</fullName>
    </submittedName>
</protein>
<proteinExistence type="predicted"/>
<reference evidence="1" key="1">
    <citation type="submission" date="2021-01" db="EMBL/GenBank/DDBJ databases">
        <authorList>
            <person name="Sun Q."/>
        </authorList>
    </citation>
    <scope>NUCLEOTIDE SEQUENCE</scope>
    <source>
        <strain evidence="1">YIM B02566</strain>
    </source>
</reference>
<gene>
    <name evidence="1" type="ORF">JHL16_11030</name>
</gene>
<dbReference type="Proteomes" id="UP000616151">
    <property type="component" value="Unassembled WGS sequence"/>
</dbReference>